<evidence type="ECO:0000313" key="2">
    <source>
        <dbReference type="EMBL" id="PRP98570.1"/>
    </source>
</evidence>
<gene>
    <name evidence="2" type="ORF">ENSA7_65130</name>
</gene>
<dbReference type="EMBL" id="PVNL01000124">
    <property type="protein sequence ID" value="PRP98570.1"/>
    <property type="molecule type" value="Genomic_DNA"/>
</dbReference>
<dbReference type="Pfam" id="PF14224">
    <property type="entry name" value="DUF4331"/>
    <property type="match status" value="2"/>
</dbReference>
<reference evidence="2 3" key="1">
    <citation type="submission" date="2018-03" db="EMBL/GenBank/DDBJ databases">
        <title>Draft Genome Sequences of the Obligatory Marine Myxobacteria Enhygromyxa salina SWB007.</title>
        <authorList>
            <person name="Poehlein A."/>
            <person name="Moghaddam J.A."/>
            <person name="Harms H."/>
            <person name="Alanjari M."/>
            <person name="Koenig G.M."/>
            <person name="Daniel R."/>
            <person name="Schaeberle T.F."/>
        </authorList>
    </citation>
    <scope>NUCLEOTIDE SEQUENCE [LARGE SCALE GENOMIC DNA]</scope>
    <source>
        <strain evidence="2 3">SWB007</strain>
    </source>
</reference>
<keyword evidence="1" id="KW-0732">Signal</keyword>
<dbReference type="AlphaFoldDB" id="A0A2S9Y0R5"/>
<comment type="caution">
    <text evidence="2">The sequence shown here is derived from an EMBL/GenBank/DDBJ whole genome shotgun (WGS) entry which is preliminary data.</text>
</comment>
<proteinExistence type="predicted"/>
<evidence type="ECO:0000256" key="1">
    <source>
        <dbReference type="SAM" id="SignalP"/>
    </source>
</evidence>
<dbReference type="Proteomes" id="UP000238823">
    <property type="component" value="Unassembled WGS sequence"/>
</dbReference>
<feature type="signal peptide" evidence="1">
    <location>
        <begin position="1"/>
        <end position="26"/>
    </location>
</feature>
<evidence type="ECO:0008006" key="4">
    <source>
        <dbReference type="Google" id="ProtNLM"/>
    </source>
</evidence>
<dbReference type="RefSeq" id="WP_106093344.1">
    <property type="nucleotide sequence ID" value="NZ_PVNL01000124.1"/>
</dbReference>
<dbReference type="InterPro" id="IPR025566">
    <property type="entry name" value="DUF4331"/>
</dbReference>
<dbReference type="OrthoDB" id="525451at2"/>
<organism evidence="2 3">
    <name type="scientific">Enhygromyxa salina</name>
    <dbReference type="NCBI Taxonomy" id="215803"/>
    <lineage>
        <taxon>Bacteria</taxon>
        <taxon>Pseudomonadati</taxon>
        <taxon>Myxococcota</taxon>
        <taxon>Polyangia</taxon>
        <taxon>Nannocystales</taxon>
        <taxon>Nannocystaceae</taxon>
        <taxon>Enhygromyxa</taxon>
    </lineage>
</organism>
<protein>
    <recommendedName>
        <fullName evidence="4">DUF4331 domain-containing protein</fullName>
    </recommendedName>
</protein>
<name>A0A2S9Y0R5_9BACT</name>
<feature type="chain" id="PRO_5015445097" description="DUF4331 domain-containing protein" evidence="1">
    <location>
        <begin position="27"/>
        <end position="206"/>
    </location>
</feature>
<accession>A0A2S9Y0R5</accession>
<sequence>MRVNSKQLIWAGVLAGAVIGSTVVIAADHHEADTTSADDASANIGDLYAFHAGGRLTLILTFDGYKLKSETPSYDPDVLYGFHIDTNGDNSPDQEIWARFGQNGAGEWGVSVEGIPGVEGAVIGAVDEVVVDDASGAQVFAGFRDDPFFFDLEGYNDTLMTGQLSFDAARDFVAFKNTGAIVVEFDHAGLGSTSLAVWATTGRRGS</sequence>
<evidence type="ECO:0000313" key="3">
    <source>
        <dbReference type="Proteomes" id="UP000238823"/>
    </source>
</evidence>